<evidence type="ECO:0000313" key="2">
    <source>
        <dbReference type="EMBL" id="MCI75336.1"/>
    </source>
</evidence>
<feature type="compositionally biased region" description="Polar residues" evidence="1">
    <location>
        <begin position="1"/>
        <end position="30"/>
    </location>
</feature>
<accession>A0A392US63</accession>
<organism evidence="2 3">
    <name type="scientific">Trifolium medium</name>
    <dbReference type="NCBI Taxonomy" id="97028"/>
    <lineage>
        <taxon>Eukaryota</taxon>
        <taxon>Viridiplantae</taxon>
        <taxon>Streptophyta</taxon>
        <taxon>Embryophyta</taxon>
        <taxon>Tracheophyta</taxon>
        <taxon>Spermatophyta</taxon>
        <taxon>Magnoliopsida</taxon>
        <taxon>eudicotyledons</taxon>
        <taxon>Gunneridae</taxon>
        <taxon>Pentapetalae</taxon>
        <taxon>rosids</taxon>
        <taxon>fabids</taxon>
        <taxon>Fabales</taxon>
        <taxon>Fabaceae</taxon>
        <taxon>Papilionoideae</taxon>
        <taxon>50 kb inversion clade</taxon>
        <taxon>NPAAA clade</taxon>
        <taxon>Hologalegina</taxon>
        <taxon>IRL clade</taxon>
        <taxon>Trifolieae</taxon>
        <taxon>Trifolium</taxon>
    </lineage>
</organism>
<evidence type="ECO:0000313" key="3">
    <source>
        <dbReference type="Proteomes" id="UP000265520"/>
    </source>
</evidence>
<feature type="non-terminal residue" evidence="2">
    <location>
        <position position="1"/>
    </location>
</feature>
<proteinExistence type="predicted"/>
<feature type="region of interest" description="Disordered" evidence="1">
    <location>
        <begin position="1"/>
        <end position="48"/>
    </location>
</feature>
<evidence type="ECO:0000256" key="1">
    <source>
        <dbReference type="SAM" id="MobiDB-lite"/>
    </source>
</evidence>
<sequence length="48" mass="5481">SFNYEQLPSHQQESWSDLGQPSQDSLNQGHAPQKGHSVRAKHPKITLW</sequence>
<comment type="caution">
    <text evidence="2">The sequence shown here is derived from an EMBL/GenBank/DDBJ whole genome shotgun (WGS) entry which is preliminary data.</text>
</comment>
<keyword evidence="3" id="KW-1185">Reference proteome</keyword>
<dbReference type="Proteomes" id="UP000265520">
    <property type="component" value="Unassembled WGS sequence"/>
</dbReference>
<feature type="compositionally biased region" description="Basic residues" evidence="1">
    <location>
        <begin position="36"/>
        <end position="48"/>
    </location>
</feature>
<dbReference type="AlphaFoldDB" id="A0A392US63"/>
<protein>
    <submittedName>
        <fullName evidence="2">Uncharacterized protein</fullName>
    </submittedName>
</protein>
<name>A0A392US63_9FABA</name>
<reference evidence="2 3" key="1">
    <citation type="journal article" date="2018" name="Front. Plant Sci.">
        <title>Red Clover (Trifolium pratense) and Zigzag Clover (T. medium) - A Picture of Genomic Similarities and Differences.</title>
        <authorList>
            <person name="Dluhosova J."/>
            <person name="Istvanek J."/>
            <person name="Nedelnik J."/>
            <person name="Repkova J."/>
        </authorList>
    </citation>
    <scope>NUCLEOTIDE SEQUENCE [LARGE SCALE GENOMIC DNA]</scope>
    <source>
        <strain evidence="3">cv. 10/8</strain>
        <tissue evidence="2">Leaf</tissue>
    </source>
</reference>
<dbReference type="EMBL" id="LXQA010880414">
    <property type="protein sequence ID" value="MCI75336.1"/>
    <property type="molecule type" value="Genomic_DNA"/>
</dbReference>